<reference evidence="1 2" key="1">
    <citation type="submission" date="2021-01" db="EMBL/GenBank/DDBJ databases">
        <title>Genome public.</title>
        <authorList>
            <person name="Liu C."/>
            <person name="Sun Q."/>
        </authorList>
    </citation>
    <scope>NUCLEOTIDE SEQUENCE [LARGE SCALE GENOMIC DNA]</scope>
    <source>
        <strain evidence="1 2">YIM B02564</strain>
    </source>
</reference>
<accession>A0ABS1TKF7</accession>
<keyword evidence="2" id="KW-1185">Reference proteome</keyword>
<comment type="caution">
    <text evidence="1">The sequence shown here is derived from an EMBL/GenBank/DDBJ whole genome shotgun (WGS) entry which is preliminary data.</text>
</comment>
<gene>
    <name evidence="1" type="ORF">JK635_05955</name>
</gene>
<organism evidence="1 2">
    <name type="scientific">Neobacillus paridis</name>
    <dbReference type="NCBI Taxonomy" id="2803862"/>
    <lineage>
        <taxon>Bacteria</taxon>
        <taxon>Bacillati</taxon>
        <taxon>Bacillota</taxon>
        <taxon>Bacilli</taxon>
        <taxon>Bacillales</taxon>
        <taxon>Bacillaceae</taxon>
        <taxon>Neobacillus</taxon>
    </lineage>
</organism>
<evidence type="ECO:0000313" key="1">
    <source>
        <dbReference type="EMBL" id="MBL4951781.1"/>
    </source>
</evidence>
<evidence type="ECO:0000313" key="2">
    <source>
        <dbReference type="Proteomes" id="UP000623967"/>
    </source>
</evidence>
<dbReference type="SUPFAM" id="SSF52540">
    <property type="entry name" value="P-loop containing nucleoside triphosphate hydrolases"/>
    <property type="match status" value="1"/>
</dbReference>
<dbReference type="EMBL" id="JAESWB010000082">
    <property type="protein sequence ID" value="MBL4951781.1"/>
    <property type="molecule type" value="Genomic_DNA"/>
</dbReference>
<name>A0ABS1TKF7_9BACI</name>
<dbReference type="Proteomes" id="UP000623967">
    <property type="component" value="Unassembled WGS sequence"/>
</dbReference>
<sequence length="195" mass="22886">MKIVITGVSCVGKSTIGKMLADKLGYKFFDFDYEIEDYFNRPISFLKREFLNEYGFRREARVVLSKILEENEDNFIIAMPPSGLMDFYWRIIKQDDSLVTVVLKDKAKNILQRIRFYDDNSNPIEVELSKESERYYLKDISLDIEYFGRTYNRANYQYRIDGKSASVAVDDLEALLYSHKANYGMMISTVNQTFV</sequence>
<dbReference type="Gene3D" id="3.40.50.300">
    <property type="entry name" value="P-loop containing nucleotide triphosphate hydrolases"/>
    <property type="match status" value="1"/>
</dbReference>
<dbReference type="InterPro" id="IPR031322">
    <property type="entry name" value="Shikimate/glucono_kinase"/>
</dbReference>
<protein>
    <submittedName>
        <fullName evidence="1">AAA family ATPase</fullName>
    </submittedName>
</protein>
<dbReference type="Pfam" id="PF01202">
    <property type="entry name" value="SKI"/>
    <property type="match status" value="1"/>
</dbReference>
<dbReference type="InterPro" id="IPR027417">
    <property type="entry name" value="P-loop_NTPase"/>
</dbReference>
<dbReference type="RefSeq" id="WP_202653069.1">
    <property type="nucleotide sequence ID" value="NZ_JAESWB010000082.1"/>
</dbReference>
<proteinExistence type="predicted"/>